<dbReference type="InterPro" id="IPR000515">
    <property type="entry name" value="MetI-like"/>
</dbReference>
<evidence type="ECO:0000259" key="8">
    <source>
        <dbReference type="PROSITE" id="PS50928"/>
    </source>
</evidence>
<feature type="transmembrane region" description="Helical" evidence="7">
    <location>
        <begin position="78"/>
        <end position="101"/>
    </location>
</feature>
<keyword evidence="3" id="KW-1003">Cell membrane</keyword>
<dbReference type="GO" id="GO:0005886">
    <property type="term" value="C:plasma membrane"/>
    <property type="evidence" value="ECO:0007669"/>
    <property type="project" value="UniProtKB-SubCell"/>
</dbReference>
<comment type="caution">
    <text evidence="9">The sequence shown here is derived from an EMBL/GenBank/DDBJ whole genome shotgun (WGS) entry which is preliminary data.</text>
</comment>
<feature type="transmembrane region" description="Helical" evidence="7">
    <location>
        <begin position="113"/>
        <end position="135"/>
    </location>
</feature>
<feature type="domain" description="ABC transmembrane type-1" evidence="8">
    <location>
        <begin position="78"/>
        <end position="281"/>
    </location>
</feature>
<dbReference type="Gene3D" id="1.10.3720.10">
    <property type="entry name" value="MetI-like"/>
    <property type="match status" value="1"/>
</dbReference>
<keyword evidence="10" id="KW-1185">Reference proteome</keyword>
<comment type="subcellular location">
    <subcellularLocation>
        <location evidence="1 7">Cell membrane</location>
        <topology evidence="1 7">Multi-pass membrane protein</topology>
    </subcellularLocation>
</comment>
<evidence type="ECO:0000256" key="5">
    <source>
        <dbReference type="ARBA" id="ARBA00022989"/>
    </source>
</evidence>
<feature type="transmembrane region" description="Helical" evidence="7">
    <location>
        <begin position="186"/>
        <end position="209"/>
    </location>
</feature>
<sequence>MVTNSRQTPFERIEYVIILSALLLMVVVTLQPILHLVAVSFSDPARVPTMSGLRIVPEGFSLKVWNLLIHNAAVQRGFVNAVFITFVGTAINIVATTLMAWALAQKRLPGRKYILVFVLVTIVFDPGIVPDFFVMRDVGLLNSYWSVILYRGVFAWYLIILIRLFEEVPYELLEAAELDGANPFQTLWYVIVPVAKSSIAMIGLFYLVLHWNEFFRAMIYLNDPNKWPLQVVLRQFVVEGDKLSMVGVSDMSTYSDAGQISIRALKAGMITLTIAPLVLIYPLILKFFTKGTMSGAVKG</sequence>
<dbReference type="Pfam" id="PF00528">
    <property type="entry name" value="BPD_transp_1"/>
    <property type="match status" value="1"/>
</dbReference>
<protein>
    <submittedName>
        <fullName evidence="9">Carbohydrate ABC transporter permease</fullName>
    </submittedName>
</protein>
<feature type="transmembrane region" description="Helical" evidence="7">
    <location>
        <begin position="12"/>
        <end position="34"/>
    </location>
</feature>
<evidence type="ECO:0000256" key="7">
    <source>
        <dbReference type="RuleBase" id="RU363032"/>
    </source>
</evidence>
<accession>A0A506UI15</accession>
<dbReference type="SUPFAM" id="SSF161098">
    <property type="entry name" value="MetI-like"/>
    <property type="match status" value="1"/>
</dbReference>
<keyword evidence="4 7" id="KW-0812">Transmembrane</keyword>
<dbReference type="GO" id="GO:0055085">
    <property type="term" value="P:transmembrane transport"/>
    <property type="evidence" value="ECO:0007669"/>
    <property type="project" value="InterPro"/>
</dbReference>
<feature type="transmembrane region" description="Helical" evidence="7">
    <location>
        <begin position="264"/>
        <end position="284"/>
    </location>
</feature>
<evidence type="ECO:0000313" key="10">
    <source>
        <dbReference type="Proteomes" id="UP000320314"/>
    </source>
</evidence>
<dbReference type="AlphaFoldDB" id="A0A506UI15"/>
<dbReference type="EMBL" id="VHLH01000001">
    <property type="protein sequence ID" value="TPW32950.1"/>
    <property type="molecule type" value="Genomic_DNA"/>
</dbReference>
<gene>
    <name evidence="9" type="ORF">FJU11_01665</name>
</gene>
<keyword evidence="6 7" id="KW-0472">Membrane</keyword>
<feature type="transmembrane region" description="Helical" evidence="7">
    <location>
        <begin position="147"/>
        <end position="165"/>
    </location>
</feature>
<evidence type="ECO:0000256" key="2">
    <source>
        <dbReference type="ARBA" id="ARBA00022448"/>
    </source>
</evidence>
<dbReference type="PANTHER" id="PTHR43744">
    <property type="entry name" value="ABC TRANSPORTER PERMEASE PROTEIN MG189-RELATED-RELATED"/>
    <property type="match status" value="1"/>
</dbReference>
<evidence type="ECO:0000313" key="9">
    <source>
        <dbReference type="EMBL" id="TPW32950.1"/>
    </source>
</evidence>
<proteinExistence type="inferred from homology"/>
<dbReference type="OrthoDB" id="9815445at2"/>
<organism evidence="9 10">
    <name type="scientific">Pararhizobium mangrovi</name>
    <dbReference type="NCBI Taxonomy" id="2590452"/>
    <lineage>
        <taxon>Bacteria</taxon>
        <taxon>Pseudomonadati</taxon>
        <taxon>Pseudomonadota</taxon>
        <taxon>Alphaproteobacteria</taxon>
        <taxon>Hyphomicrobiales</taxon>
        <taxon>Rhizobiaceae</taxon>
        <taxon>Rhizobium/Agrobacterium group</taxon>
        <taxon>Pararhizobium</taxon>
    </lineage>
</organism>
<keyword evidence="5 7" id="KW-1133">Transmembrane helix</keyword>
<reference evidence="9 10" key="1">
    <citation type="submission" date="2019-06" db="EMBL/GenBank/DDBJ databases">
        <authorList>
            <person name="Li M."/>
        </authorList>
    </citation>
    <scope>NUCLEOTIDE SEQUENCE [LARGE SCALE GENOMIC DNA]</scope>
    <source>
        <strain evidence="9 10">BGMRC6574</strain>
    </source>
</reference>
<evidence type="ECO:0000256" key="6">
    <source>
        <dbReference type="ARBA" id="ARBA00023136"/>
    </source>
</evidence>
<dbReference type="CDD" id="cd06261">
    <property type="entry name" value="TM_PBP2"/>
    <property type="match status" value="1"/>
</dbReference>
<keyword evidence="2 7" id="KW-0813">Transport</keyword>
<evidence type="ECO:0000256" key="1">
    <source>
        <dbReference type="ARBA" id="ARBA00004651"/>
    </source>
</evidence>
<evidence type="ECO:0000256" key="3">
    <source>
        <dbReference type="ARBA" id="ARBA00022475"/>
    </source>
</evidence>
<dbReference type="PANTHER" id="PTHR43744:SF9">
    <property type="entry name" value="POLYGALACTURONAN_RHAMNOGALACTURONAN TRANSPORT SYSTEM PERMEASE PROTEIN YTCP"/>
    <property type="match status" value="1"/>
</dbReference>
<dbReference type="RefSeq" id="WP_141165254.1">
    <property type="nucleotide sequence ID" value="NZ_VHLH01000001.1"/>
</dbReference>
<name>A0A506UI15_9HYPH</name>
<comment type="similarity">
    <text evidence="7">Belongs to the binding-protein-dependent transport system permease family.</text>
</comment>
<dbReference type="PROSITE" id="PS50928">
    <property type="entry name" value="ABC_TM1"/>
    <property type="match status" value="1"/>
</dbReference>
<dbReference type="InterPro" id="IPR035906">
    <property type="entry name" value="MetI-like_sf"/>
</dbReference>
<dbReference type="Proteomes" id="UP000320314">
    <property type="component" value="Unassembled WGS sequence"/>
</dbReference>
<evidence type="ECO:0000256" key="4">
    <source>
        <dbReference type="ARBA" id="ARBA00022692"/>
    </source>
</evidence>